<dbReference type="AlphaFoldDB" id="A0A848CML1"/>
<sequence length="57" mass="6542">MQQLDAETREVIHLRLAGDFSFRDIGDILGHSEVWARVRFYRGKEKLVKIIGGDNNA</sequence>
<dbReference type="Pfam" id="PF08281">
    <property type="entry name" value="Sigma70_r4_2"/>
    <property type="match status" value="1"/>
</dbReference>
<dbReference type="GO" id="GO:0003677">
    <property type="term" value="F:DNA binding"/>
    <property type="evidence" value="ECO:0007669"/>
    <property type="project" value="InterPro"/>
</dbReference>
<dbReference type="GO" id="GO:0016987">
    <property type="term" value="F:sigma factor activity"/>
    <property type="evidence" value="ECO:0007669"/>
    <property type="project" value="InterPro"/>
</dbReference>
<name>A0A848CML1_9FIRM</name>
<dbReference type="InterPro" id="IPR013249">
    <property type="entry name" value="RNA_pol_sigma70_r4_t2"/>
</dbReference>
<gene>
    <name evidence="2" type="ORF">HF855_11870</name>
</gene>
<comment type="caution">
    <text evidence="2">The sequence shown here is derived from an EMBL/GenBank/DDBJ whole genome shotgun (WGS) entry which is preliminary data.</text>
</comment>
<accession>A0A848CML1</accession>
<dbReference type="InterPro" id="IPR013324">
    <property type="entry name" value="RNA_pol_sigma_r3/r4-like"/>
</dbReference>
<dbReference type="Proteomes" id="UP000580130">
    <property type="component" value="Unassembled WGS sequence"/>
</dbReference>
<feature type="domain" description="RNA polymerase sigma factor 70 region 4 type 2" evidence="1">
    <location>
        <begin position="1"/>
        <end position="47"/>
    </location>
</feature>
<evidence type="ECO:0000313" key="2">
    <source>
        <dbReference type="EMBL" id="NME58082.1"/>
    </source>
</evidence>
<protein>
    <recommendedName>
        <fullName evidence="1">RNA polymerase sigma factor 70 region 4 type 2 domain-containing protein</fullName>
    </recommendedName>
</protein>
<dbReference type="Gene3D" id="1.10.10.10">
    <property type="entry name" value="Winged helix-like DNA-binding domain superfamily/Winged helix DNA-binding domain"/>
    <property type="match status" value="1"/>
</dbReference>
<dbReference type="InterPro" id="IPR036388">
    <property type="entry name" value="WH-like_DNA-bd_sf"/>
</dbReference>
<proteinExistence type="predicted"/>
<evidence type="ECO:0000259" key="1">
    <source>
        <dbReference type="Pfam" id="PF08281"/>
    </source>
</evidence>
<dbReference type="GO" id="GO:0006352">
    <property type="term" value="P:DNA-templated transcription initiation"/>
    <property type="evidence" value="ECO:0007669"/>
    <property type="project" value="InterPro"/>
</dbReference>
<dbReference type="EMBL" id="JABAFX010000036">
    <property type="protein sequence ID" value="NME58082.1"/>
    <property type="molecule type" value="Genomic_DNA"/>
</dbReference>
<dbReference type="SUPFAM" id="SSF88659">
    <property type="entry name" value="Sigma3 and sigma4 domains of RNA polymerase sigma factors"/>
    <property type="match status" value="1"/>
</dbReference>
<organism evidence="2 3">
    <name type="scientific">Dorea formicigenerans</name>
    <dbReference type="NCBI Taxonomy" id="39486"/>
    <lineage>
        <taxon>Bacteria</taxon>
        <taxon>Bacillati</taxon>
        <taxon>Bacillota</taxon>
        <taxon>Clostridia</taxon>
        <taxon>Lachnospirales</taxon>
        <taxon>Lachnospiraceae</taxon>
        <taxon>Dorea</taxon>
    </lineage>
</organism>
<reference evidence="2 3" key="1">
    <citation type="submission" date="2020-04" db="EMBL/GenBank/DDBJ databases">
        <authorList>
            <person name="Hitch T.C.A."/>
            <person name="Wylensek D."/>
            <person name="Clavel T."/>
        </authorList>
    </citation>
    <scope>NUCLEOTIDE SEQUENCE [LARGE SCALE GENOMIC DNA]</scope>
    <source>
        <strain evidence="2 3">BSM-383-APC-5F</strain>
    </source>
</reference>
<evidence type="ECO:0000313" key="3">
    <source>
        <dbReference type="Proteomes" id="UP000580130"/>
    </source>
</evidence>